<reference evidence="2" key="1">
    <citation type="submission" date="2016-06" db="EMBL/GenBank/DDBJ databases">
        <title>Parallel loss of symbiosis genes in relatives of nitrogen-fixing non-legume Parasponia.</title>
        <authorList>
            <person name="Van Velzen R."/>
            <person name="Holmer R."/>
            <person name="Bu F."/>
            <person name="Rutten L."/>
            <person name="Van Zeijl A."/>
            <person name="Liu W."/>
            <person name="Santuari L."/>
            <person name="Cao Q."/>
            <person name="Sharma T."/>
            <person name="Shen D."/>
            <person name="Roswanjaya Y."/>
            <person name="Wardhani T."/>
            <person name="Kalhor M.S."/>
            <person name="Jansen J."/>
            <person name="Van den Hoogen J."/>
            <person name="Gungor B."/>
            <person name="Hartog M."/>
            <person name="Hontelez J."/>
            <person name="Verver J."/>
            <person name="Yang W.-C."/>
            <person name="Schijlen E."/>
            <person name="Repin R."/>
            <person name="Schilthuizen M."/>
            <person name="Schranz E."/>
            <person name="Heidstra R."/>
            <person name="Miyata K."/>
            <person name="Fedorova E."/>
            <person name="Kohlen W."/>
            <person name="Bisseling T."/>
            <person name="Smit S."/>
            <person name="Geurts R."/>
        </authorList>
    </citation>
    <scope>NUCLEOTIDE SEQUENCE [LARGE SCALE GENOMIC DNA]</scope>
    <source>
        <strain evidence="2">cv. WU1-14</strain>
    </source>
</reference>
<dbReference type="AlphaFoldDB" id="A0A2P5AA53"/>
<keyword evidence="2" id="KW-1185">Reference proteome</keyword>
<sequence length="187" mass="21304">MIGDPHNENIKKKFSFLGLRAQLSLPFPSLPFTWCKIQRRQQDVFITWSLIGLCFRPRLSFPLVQDSETATMCLLITAFAMITGGVCLRSFAAIITLAEKDLRHLFALLQSYYGCRCEFSLRYVVFSQFCTGEYYLTSRLFYCDPLAEAQLIESLFIVVSIANITMLLNGKNLPNILVKVSGTLEYN</sequence>
<evidence type="ECO:0000313" key="1">
    <source>
        <dbReference type="EMBL" id="PON33419.1"/>
    </source>
</evidence>
<dbReference type="Proteomes" id="UP000237105">
    <property type="component" value="Unassembled WGS sequence"/>
</dbReference>
<protein>
    <submittedName>
        <fullName evidence="1">Uncharacterized protein</fullName>
    </submittedName>
</protein>
<organism evidence="1 2">
    <name type="scientific">Parasponia andersonii</name>
    <name type="common">Sponia andersonii</name>
    <dbReference type="NCBI Taxonomy" id="3476"/>
    <lineage>
        <taxon>Eukaryota</taxon>
        <taxon>Viridiplantae</taxon>
        <taxon>Streptophyta</taxon>
        <taxon>Embryophyta</taxon>
        <taxon>Tracheophyta</taxon>
        <taxon>Spermatophyta</taxon>
        <taxon>Magnoliopsida</taxon>
        <taxon>eudicotyledons</taxon>
        <taxon>Gunneridae</taxon>
        <taxon>Pentapetalae</taxon>
        <taxon>rosids</taxon>
        <taxon>fabids</taxon>
        <taxon>Rosales</taxon>
        <taxon>Cannabaceae</taxon>
        <taxon>Parasponia</taxon>
    </lineage>
</organism>
<comment type="caution">
    <text evidence="1">The sequence shown here is derived from an EMBL/GenBank/DDBJ whole genome shotgun (WGS) entry which is preliminary data.</text>
</comment>
<accession>A0A2P5AA53</accession>
<dbReference type="EMBL" id="JXTB01000731">
    <property type="protein sequence ID" value="PON33419.1"/>
    <property type="molecule type" value="Genomic_DNA"/>
</dbReference>
<evidence type="ECO:0000313" key="2">
    <source>
        <dbReference type="Proteomes" id="UP000237105"/>
    </source>
</evidence>
<gene>
    <name evidence="1" type="ORF">PanWU01x14_352920</name>
</gene>
<name>A0A2P5AA53_PARAD</name>
<proteinExistence type="predicted"/>